<evidence type="ECO:0000313" key="3">
    <source>
        <dbReference type="Proteomes" id="UP001215598"/>
    </source>
</evidence>
<dbReference type="GO" id="GO:0005524">
    <property type="term" value="F:ATP binding"/>
    <property type="evidence" value="ECO:0007669"/>
    <property type="project" value="InterPro"/>
</dbReference>
<comment type="caution">
    <text evidence="2">The sequence shown here is derived from an EMBL/GenBank/DDBJ whole genome shotgun (WGS) entry which is preliminary data.</text>
</comment>
<sequence>MPPFPKISLLPQSQDEPGWAKELRPFAYAYLEHRIYEQVGPHPCLAKCLGINDENALVLRRMANGSIQNYLLTHPRPDFATRAQWVVEIAHGMGHLHGAGVLWNDCSIFNTLVSDDGAHALICDFGSAVIWPAVACPRIDVAPPPYAVPLSHAFGSGNPWAPDLFALAGVALFLLSWQHPCAAVPGLDGWGNEEEYMERIAAHERSEFDKLDPKRFGEHFAQVVDRGFWLKHADGQQFARELEDALKHWKEAFSRGDLPDPDTMIREIPANVPDGG</sequence>
<dbReference type="GO" id="GO:0004672">
    <property type="term" value="F:protein kinase activity"/>
    <property type="evidence" value="ECO:0007669"/>
    <property type="project" value="InterPro"/>
</dbReference>
<keyword evidence="3" id="KW-1185">Reference proteome</keyword>
<dbReference type="InterPro" id="IPR011009">
    <property type="entry name" value="Kinase-like_dom_sf"/>
</dbReference>
<evidence type="ECO:0000313" key="2">
    <source>
        <dbReference type="EMBL" id="KAJ7766618.1"/>
    </source>
</evidence>
<name>A0AAD7JLL6_9AGAR</name>
<protein>
    <submittedName>
        <fullName evidence="2">Kinase-like domain-containing protein</fullName>
    </submittedName>
</protein>
<keyword evidence="2" id="KW-0418">Kinase</keyword>
<dbReference type="Proteomes" id="UP001215598">
    <property type="component" value="Unassembled WGS sequence"/>
</dbReference>
<dbReference type="SUPFAM" id="SSF56112">
    <property type="entry name" value="Protein kinase-like (PK-like)"/>
    <property type="match status" value="1"/>
</dbReference>
<dbReference type="InterPro" id="IPR001245">
    <property type="entry name" value="Ser-Thr/Tyr_kinase_cat_dom"/>
</dbReference>
<accession>A0AAD7JLL6</accession>
<gene>
    <name evidence="2" type="ORF">B0H16DRAFT_1366690</name>
</gene>
<dbReference type="InterPro" id="IPR000719">
    <property type="entry name" value="Prot_kinase_dom"/>
</dbReference>
<dbReference type="AlphaFoldDB" id="A0AAD7JLL6"/>
<evidence type="ECO:0000259" key="1">
    <source>
        <dbReference type="PROSITE" id="PS50011"/>
    </source>
</evidence>
<feature type="domain" description="Protein kinase" evidence="1">
    <location>
        <begin position="1"/>
        <end position="276"/>
    </location>
</feature>
<keyword evidence="2" id="KW-0808">Transferase</keyword>
<dbReference type="Pfam" id="PF07714">
    <property type="entry name" value="PK_Tyr_Ser-Thr"/>
    <property type="match status" value="1"/>
</dbReference>
<dbReference type="PROSITE" id="PS50011">
    <property type="entry name" value="PROTEIN_KINASE_DOM"/>
    <property type="match status" value="1"/>
</dbReference>
<reference evidence="2" key="1">
    <citation type="submission" date="2023-03" db="EMBL/GenBank/DDBJ databases">
        <title>Massive genome expansion in bonnet fungi (Mycena s.s.) driven by repeated elements and novel gene families across ecological guilds.</title>
        <authorList>
            <consortium name="Lawrence Berkeley National Laboratory"/>
            <person name="Harder C.B."/>
            <person name="Miyauchi S."/>
            <person name="Viragh M."/>
            <person name="Kuo A."/>
            <person name="Thoen E."/>
            <person name="Andreopoulos B."/>
            <person name="Lu D."/>
            <person name="Skrede I."/>
            <person name="Drula E."/>
            <person name="Henrissat B."/>
            <person name="Morin E."/>
            <person name="Kohler A."/>
            <person name="Barry K."/>
            <person name="LaButti K."/>
            <person name="Morin E."/>
            <person name="Salamov A."/>
            <person name="Lipzen A."/>
            <person name="Mereny Z."/>
            <person name="Hegedus B."/>
            <person name="Baldrian P."/>
            <person name="Stursova M."/>
            <person name="Weitz H."/>
            <person name="Taylor A."/>
            <person name="Grigoriev I.V."/>
            <person name="Nagy L.G."/>
            <person name="Martin F."/>
            <person name="Kauserud H."/>
        </authorList>
    </citation>
    <scope>NUCLEOTIDE SEQUENCE</scope>
    <source>
        <strain evidence="2">CBHHK182m</strain>
    </source>
</reference>
<organism evidence="2 3">
    <name type="scientific">Mycena metata</name>
    <dbReference type="NCBI Taxonomy" id="1033252"/>
    <lineage>
        <taxon>Eukaryota</taxon>
        <taxon>Fungi</taxon>
        <taxon>Dikarya</taxon>
        <taxon>Basidiomycota</taxon>
        <taxon>Agaricomycotina</taxon>
        <taxon>Agaricomycetes</taxon>
        <taxon>Agaricomycetidae</taxon>
        <taxon>Agaricales</taxon>
        <taxon>Marasmiineae</taxon>
        <taxon>Mycenaceae</taxon>
        <taxon>Mycena</taxon>
    </lineage>
</organism>
<proteinExistence type="predicted"/>
<dbReference type="EMBL" id="JARKIB010000023">
    <property type="protein sequence ID" value="KAJ7766618.1"/>
    <property type="molecule type" value="Genomic_DNA"/>
</dbReference>
<dbReference type="Gene3D" id="1.10.510.10">
    <property type="entry name" value="Transferase(Phosphotransferase) domain 1"/>
    <property type="match status" value="1"/>
</dbReference>